<dbReference type="AlphaFoldDB" id="A0A5A7PNI1"/>
<name>A0A5A7PNI1_STRAF</name>
<reference evidence="3" key="1">
    <citation type="journal article" date="2019" name="Curr. Biol.">
        <title>Genome Sequence of Striga asiatica Provides Insight into the Evolution of Plant Parasitism.</title>
        <authorList>
            <person name="Yoshida S."/>
            <person name="Kim S."/>
            <person name="Wafula E.K."/>
            <person name="Tanskanen J."/>
            <person name="Kim Y.M."/>
            <person name="Honaas L."/>
            <person name="Yang Z."/>
            <person name="Spallek T."/>
            <person name="Conn C.E."/>
            <person name="Ichihashi Y."/>
            <person name="Cheong K."/>
            <person name="Cui S."/>
            <person name="Der J.P."/>
            <person name="Gundlach H."/>
            <person name="Jiao Y."/>
            <person name="Hori C."/>
            <person name="Ishida J.K."/>
            <person name="Kasahara H."/>
            <person name="Kiba T."/>
            <person name="Kim M.S."/>
            <person name="Koo N."/>
            <person name="Laohavisit A."/>
            <person name="Lee Y.H."/>
            <person name="Lumba S."/>
            <person name="McCourt P."/>
            <person name="Mortimer J.C."/>
            <person name="Mutuku J.M."/>
            <person name="Nomura T."/>
            <person name="Sasaki-Sekimoto Y."/>
            <person name="Seto Y."/>
            <person name="Wang Y."/>
            <person name="Wakatake T."/>
            <person name="Sakakibara H."/>
            <person name="Demura T."/>
            <person name="Yamaguchi S."/>
            <person name="Yoneyama K."/>
            <person name="Manabe R.I."/>
            <person name="Nelson D.C."/>
            <person name="Schulman A.H."/>
            <person name="Timko M.P."/>
            <person name="dePamphilis C.W."/>
            <person name="Choi D."/>
            <person name="Shirasu K."/>
        </authorList>
    </citation>
    <scope>NUCLEOTIDE SEQUENCE [LARGE SCALE GENOMIC DNA]</scope>
    <source>
        <strain evidence="3">cv. UVA1</strain>
    </source>
</reference>
<evidence type="ECO:0000313" key="2">
    <source>
        <dbReference type="EMBL" id="GER34171.1"/>
    </source>
</evidence>
<sequence>MLQYLKESLYDIHNDSRRGPTLGHVVTQLANHFGVEVDEPKILAGWFSQKELWNADFLIDDTHARPVRKRKAYETYCKKMGLPLPPPDESEPAPTTSHAEDGENAEADEQPAQNTIQPLPLVDEHTGGPTPSMDEHTGEPAQSAAPLWFSEYEAWNDARWTAFTKQTDAR</sequence>
<organism evidence="2 3">
    <name type="scientific">Striga asiatica</name>
    <name type="common">Asiatic witchweed</name>
    <name type="synonym">Buchnera asiatica</name>
    <dbReference type="NCBI Taxonomy" id="4170"/>
    <lineage>
        <taxon>Eukaryota</taxon>
        <taxon>Viridiplantae</taxon>
        <taxon>Streptophyta</taxon>
        <taxon>Embryophyta</taxon>
        <taxon>Tracheophyta</taxon>
        <taxon>Spermatophyta</taxon>
        <taxon>Magnoliopsida</taxon>
        <taxon>eudicotyledons</taxon>
        <taxon>Gunneridae</taxon>
        <taxon>Pentapetalae</taxon>
        <taxon>asterids</taxon>
        <taxon>lamiids</taxon>
        <taxon>Lamiales</taxon>
        <taxon>Orobanchaceae</taxon>
        <taxon>Buchnereae</taxon>
        <taxon>Striga</taxon>
    </lineage>
</organism>
<dbReference type="EMBL" id="BKCP01004849">
    <property type="protein sequence ID" value="GER34171.1"/>
    <property type="molecule type" value="Genomic_DNA"/>
</dbReference>
<keyword evidence="3" id="KW-1185">Reference proteome</keyword>
<dbReference type="Proteomes" id="UP000325081">
    <property type="component" value="Unassembled WGS sequence"/>
</dbReference>
<accession>A0A5A7PNI1</accession>
<dbReference type="GO" id="GO:0016740">
    <property type="term" value="F:transferase activity"/>
    <property type="evidence" value="ECO:0007669"/>
    <property type="project" value="UniProtKB-KW"/>
</dbReference>
<gene>
    <name evidence="2" type="ORF">STAS_10354</name>
</gene>
<feature type="region of interest" description="Disordered" evidence="1">
    <location>
        <begin position="80"/>
        <end position="145"/>
    </location>
</feature>
<evidence type="ECO:0000313" key="3">
    <source>
        <dbReference type="Proteomes" id="UP000325081"/>
    </source>
</evidence>
<comment type="caution">
    <text evidence="2">The sequence shown here is derived from an EMBL/GenBank/DDBJ whole genome shotgun (WGS) entry which is preliminary data.</text>
</comment>
<evidence type="ECO:0000256" key="1">
    <source>
        <dbReference type="SAM" id="MobiDB-lite"/>
    </source>
</evidence>
<proteinExistence type="predicted"/>
<protein>
    <submittedName>
        <fullName evidence="2">Acetyl-coenzyme A carboxylase carboxyltransferase subunit beta</fullName>
    </submittedName>
</protein>
<keyword evidence="2" id="KW-0808">Transferase</keyword>